<evidence type="ECO:0000256" key="2">
    <source>
        <dbReference type="ARBA" id="ARBA00006427"/>
    </source>
</evidence>
<gene>
    <name evidence="5" type="ORF">OTU49_008601</name>
</gene>
<name>A0AAW0WDD5_CHEQU</name>
<comment type="similarity">
    <text evidence="2">Belongs to the IPI1/TEX10 family.</text>
</comment>
<proteinExistence type="inferred from homology"/>
<sequence length="594" mass="66843">MTKSVRAKKRKKADFAKVKFKVGKTIKKAQNETKTDFKARKIIIKEQLGKKSDQDLLTKRKQNIKDLLSRLSHSSIYVRQDGVNGLLEIVKKYEVVTLEPNLPSVLQGLAPLLFDSDTLIRSSAIKFMEALILKVGSNIAPYFNIIATHLSCAMVHLNINVQGDSLKLMHVLIKHTPALIARHANTLLKNFVNLISRKASSTQTSSKLESSMVDFSRILHVNPSNSLTSPKWRLQLLQELSGFLEAILVEQKHVEEQVPYTIWETVVVGSVPPVVTADVLSSTTQEMWLLSDPEQLKKFSLSIIPLLFQIWAEVRPGGTQDYAGSNTLSEESVETLNCIVRIIRQLWHITQVCLHSHPTKCTWFMGALKASYMTKIMVGFPYYCHLGAVQNKKKKPKMVDKKMQPDGDYSLRHCDDLNVSLALFAMQMSSSEGLAENALNFFTKLLRDGNRDGQYNLGSVVNILSDLLQLIPEKQADSLLAAAQTCYTRLHPLKKDRALLLQILLAATDIDHPQLWKCGSNSVWVYQVVEDLASGSARDLLLHTAIILRLRNNTEIKQLLLARKDEIREKIESKGIQGMTPGEVNKKLHLLLKD</sequence>
<evidence type="ECO:0000256" key="1">
    <source>
        <dbReference type="ARBA" id="ARBA00004123"/>
    </source>
</evidence>
<keyword evidence="6" id="KW-1185">Reference proteome</keyword>
<reference evidence="5 6" key="1">
    <citation type="journal article" date="2024" name="BMC Genomics">
        <title>Genome assembly of redclaw crayfish (Cherax quadricarinatus) provides insights into its immune adaptation and hypoxia tolerance.</title>
        <authorList>
            <person name="Liu Z."/>
            <person name="Zheng J."/>
            <person name="Li H."/>
            <person name="Fang K."/>
            <person name="Wang S."/>
            <person name="He J."/>
            <person name="Zhou D."/>
            <person name="Weng S."/>
            <person name="Chi M."/>
            <person name="Gu Z."/>
            <person name="He J."/>
            <person name="Li F."/>
            <person name="Wang M."/>
        </authorList>
    </citation>
    <scope>NUCLEOTIDE SEQUENCE [LARGE SCALE GENOMIC DNA]</scope>
    <source>
        <strain evidence="5">ZL_2023a</strain>
    </source>
</reference>
<comment type="subcellular location">
    <subcellularLocation>
        <location evidence="1">Nucleus</location>
    </subcellularLocation>
</comment>
<evidence type="ECO:0000313" key="6">
    <source>
        <dbReference type="Proteomes" id="UP001445076"/>
    </source>
</evidence>
<feature type="domain" description="Pre-rRNA-processing protein Ipi1 N-terminal" evidence="4">
    <location>
        <begin position="138"/>
        <end position="244"/>
    </location>
</feature>
<dbReference type="PANTHER" id="PTHR16056">
    <property type="entry name" value="REGULATOR OF MICROTUBULE DYNAMICS PROTEIN"/>
    <property type="match status" value="1"/>
</dbReference>
<dbReference type="EMBL" id="JARKIK010000068">
    <property type="protein sequence ID" value="KAK8729035.1"/>
    <property type="molecule type" value="Genomic_DNA"/>
</dbReference>
<evidence type="ECO:0000259" key="4">
    <source>
        <dbReference type="Pfam" id="PF12333"/>
    </source>
</evidence>
<keyword evidence="3" id="KW-0539">Nucleus</keyword>
<dbReference type="InterPro" id="IPR024679">
    <property type="entry name" value="Ipi1_N"/>
</dbReference>
<accession>A0AAW0WDD5</accession>
<comment type="caution">
    <text evidence="5">The sequence shown here is derived from an EMBL/GenBank/DDBJ whole genome shotgun (WGS) entry which is preliminary data.</text>
</comment>
<dbReference type="GO" id="GO:0071339">
    <property type="term" value="C:MLL1 complex"/>
    <property type="evidence" value="ECO:0007669"/>
    <property type="project" value="TreeGrafter"/>
</dbReference>
<evidence type="ECO:0000313" key="5">
    <source>
        <dbReference type="EMBL" id="KAK8729035.1"/>
    </source>
</evidence>
<dbReference type="Proteomes" id="UP001445076">
    <property type="component" value="Unassembled WGS sequence"/>
</dbReference>
<protein>
    <recommendedName>
        <fullName evidence="4">Pre-rRNA-processing protein Ipi1 N-terminal domain-containing protein</fullName>
    </recommendedName>
</protein>
<dbReference type="InterPro" id="IPR016024">
    <property type="entry name" value="ARM-type_fold"/>
</dbReference>
<evidence type="ECO:0000256" key="3">
    <source>
        <dbReference type="ARBA" id="ARBA00023242"/>
    </source>
</evidence>
<dbReference type="PANTHER" id="PTHR16056:SF2">
    <property type="entry name" value="TESTIS-EXPRESSED PROTEIN 10"/>
    <property type="match status" value="1"/>
</dbReference>
<dbReference type="Pfam" id="PF12333">
    <property type="entry name" value="Ipi1_N"/>
    <property type="match status" value="1"/>
</dbReference>
<dbReference type="Gene3D" id="1.25.10.10">
    <property type="entry name" value="Leucine-rich Repeat Variant"/>
    <property type="match status" value="1"/>
</dbReference>
<dbReference type="SUPFAM" id="SSF48371">
    <property type="entry name" value="ARM repeat"/>
    <property type="match status" value="1"/>
</dbReference>
<dbReference type="InterPro" id="IPR011989">
    <property type="entry name" value="ARM-like"/>
</dbReference>
<organism evidence="5 6">
    <name type="scientific">Cherax quadricarinatus</name>
    <name type="common">Australian red claw crayfish</name>
    <dbReference type="NCBI Taxonomy" id="27406"/>
    <lineage>
        <taxon>Eukaryota</taxon>
        <taxon>Metazoa</taxon>
        <taxon>Ecdysozoa</taxon>
        <taxon>Arthropoda</taxon>
        <taxon>Crustacea</taxon>
        <taxon>Multicrustacea</taxon>
        <taxon>Malacostraca</taxon>
        <taxon>Eumalacostraca</taxon>
        <taxon>Eucarida</taxon>
        <taxon>Decapoda</taxon>
        <taxon>Pleocyemata</taxon>
        <taxon>Astacidea</taxon>
        <taxon>Parastacoidea</taxon>
        <taxon>Parastacidae</taxon>
        <taxon>Cherax</taxon>
    </lineage>
</organism>
<dbReference type="AlphaFoldDB" id="A0AAW0WDD5"/>